<dbReference type="Proteomes" id="UP000308197">
    <property type="component" value="Unassembled WGS sequence"/>
</dbReference>
<dbReference type="AlphaFoldDB" id="A0A5C3NM23"/>
<accession>A0A5C3NM23</accession>
<organism evidence="1 2">
    <name type="scientific">Polyporus arcularius HHB13444</name>
    <dbReference type="NCBI Taxonomy" id="1314778"/>
    <lineage>
        <taxon>Eukaryota</taxon>
        <taxon>Fungi</taxon>
        <taxon>Dikarya</taxon>
        <taxon>Basidiomycota</taxon>
        <taxon>Agaricomycotina</taxon>
        <taxon>Agaricomycetes</taxon>
        <taxon>Polyporales</taxon>
        <taxon>Polyporaceae</taxon>
        <taxon>Polyporus</taxon>
    </lineage>
</organism>
<dbReference type="InParanoid" id="A0A5C3NM23"/>
<evidence type="ECO:0000313" key="1">
    <source>
        <dbReference type="EMBL" id="TFK78264.1"/>
    </source>
</evidence>
<keyword evidence="2" id="KW-1185">Reference proteome</keyword>
<evidence type="ECO:0000313" key="2">
    <source>
        <dbReference type="Proteomes" id="UP000308197"/>
    </source>
</evidence>
<name>A0A5C3NM23_9APHY</name>
<dbReference type="EMBL" id="ML212665">
    <property type="protein sequence ID" value="TFK78264.1"/>
    <property type="molecule type" value="Genomic_DNA"/>
</dbReference>
<proteinExistence type="predicted"/>
<reference evidence="1 2" key="1">
    <citation type="journal article" date="2019" name="Nat. Ecol. Evol.">
        <title>Megaphylogeny resolves global patterns of mushroom evolution.</title>
        <authorList>
            <person name="Varga T."/>
            <person name="Krizsan K."/>
            <person name="Foldi C."/>
            <person name="Dima B."/>
            <person name="Sanchez-Garcia M."/>
            <person name="Sanchez-Ramirez S."/>
            <person name="Szollosi G.J."/>
            <person name="Szarkandi J.G."/>
            <person name="Papp V."/>
            <person name="Albert L."/>
            <person name="Andreopoulos W."/>
            <person name="Angelini C."/>
            <person name="Antonin V."/>
            <person name="Barry K.W."/>
            <person name="Bougher N.L."/>
            <person name="Buchanan P."/>
            <person name="Buyck B."/>
            <person name="Bense V."/>
            <person name="Catcheside P."/>
            <person name="Chovatia M."/>
            <person name="Cooper J."/>
            <person name="Damon W."/>
            <person name="Desjardin D."/>
            <person name="Finy P."/>
            <person name="Geml J."/>
            <person name="Haridas S."/>
            <person name="Hughes K."/>
            <person name="Justo A."/>
            <person name="Karasinski D."/>
            <person name="Kautmanova I."/>
            <person name="Kiss B."/>
            <person name="Kocsube S."/>
            <person name="Kotiranta H."/>
            <person name="LaButti K.M."/>
            <person name="Lechner B.E."/>
            <person name="Liimatainen K."/>
            <person name="Lipzen A."/>
            <person name="Lukacs Z."/>
            <person name="Mihaltcheva S."/>
            <person name="Morgado L.N."/>
            <person name="Niskanen T."/>
            <person name="Noordeloos M.E."/>
            <person name="Ohm R.A."/>
            <person name="Ortiz-Santana B."/>
            <person name="Ovrebo C."/>
            <person name="Racz N."/>
            <person name="Riley R."/>
            <person name="Savchenko A."/>
            <person name="Shiryaev A."/>
            <person name="Soop K."/>
            <person name="Spirin V."/>
            <person name="Szebenyi C."/>
            <person name="Tomsovsky M."/>
            <person name="Tulloss R.E."/>
            <person name="Uehling J."/>
            <person name="Grigoriev I.V."/>
            <person name="Vagvolgyi C."/>
            <person name="Papp T."/>
            <person name="Martin F.M."/>
            <person name="Miettinen O."/>
            <person name="Hibbett D.S."/>
            <person name="Nagy L.G."/>
        </authorList>
    </citation>
    <scope>NUCLEOTIDE SEQUENCE [LARGE SCALE GENOMIC DNA]</scope>
    <source>
        <strain evidence="1 2">HHB13444</strain>
    </source>
</reference>
<gene>
    <name evidence="1" type="ORF">K466DRAFT_93761</name>
</gene>
<sequence>MGRLTCSRSHSASDRTVRRYVRICILLTVCTWRIDWDEPRRREALTGWTAHGQERRRDLKGDHWQRTRAQLGGHDGHPGGTERVARGNQSVVRVSRVCRRRVPVLVLATCARDRAATSVREQCVRCVCACLHIPTLLSSDDAVPAGQWWQVQARARETYMFTAWSKTGASVAAQRPLPSLPTPDLTA</sequence>
<protein>
    <submittedName>
        <fullName evidence="1">Uncharacterized protein</fullName>
    </submittedName>
</protein>